<evidence type="ECO:0000313" key="3">
    <source>
        <dbReference type="EMBL" id="SCO76867.1"/>
    </source>
</evidence>
<proteinExistence type="predicted"/>
<reference evidence="4" key="1">
    <citation type="submission" date="2016-09" db="EMBL/GenBank/DDBJ databases">
        <authorList>
            <person name="Guldener U."/>
        </authorList>
    </citation>
    <scope>NUCLEOTIDE SEQUENCE [LARGE SCALE GENOMIC DNA]</scope>
    <source>
        <strain evidence="4">V64-1</strain>
    </source>
</reference>
<evidence type="ECO:0000259" key="2">
    <source>
        <dbReference type="Pfam" id="PF20493"/>
    </source>
</evidence>
<dbReference type="OrthoDB" id="3705032at2759"/>
<protein>
    <recommendedName>
        <fullName evidence="2">WD-like domain-containing protein</fullName>
    </recommendedName>
</protein>
<dbReference type="Proteomes" id="UP000219369">
    <property type="component" value="Unassembled WGS sequence"/>
</dbReference>
<feature type="domain" description="WD-like" evidence="2">
    <location>
        <begin position="64"/>
        <end position="267"/>
    </location>
</feature>
<evidence type="ECO:0000313" key="4">
    <source>
        <dbReference type="Proteomes" id="UP000219369"/>
    </source>
</evidence>
<feature type="signal peptide" evidence="1">
    <location>
        <begin position="1"/>
        <end position="17"/>
    </location>
</feature>
<organism evidence="3 4">
    <name type="scientific">Fusarium oxysporum</name>
    <name type="common">Fusarium vascular wilt</name>
    <dbReference type="NCBI Taxonomy" id="5507"/>
    <lineage>
        <taxon>Eukaryota</taxon>
        <taxon>Fungi</taxon>
        <taxon>Dikarya</taxon>
        <taxon>Ascomycota</taxon>
        <taxon>Pezizomycotina</taxon>
        <taxon>Sordariomycetes</taxon>
        <taxon>Hypocreomycetidae</taxon>
        <taxon>Hypocreales</taxon>
        <taxon>Nectriaceae</taxon>
        <taxon>Fusarium</taxon>
        <taxon>Fusarium oxysporum species complex</taxon>
    </lineage>
</organism>
<keyword evidence="1" id="KW-0732">Signal</keyword>
<accession>A0A2H3SK57</accession>
<dbReference type="EMBL" id="FMJY01000001">
    <property type="protein sequence ID" value="SCO76867.1"/>
    <property type="molecule type" value="Genomic_DNA"/>
</dbReference>
<dbReference type="Pfam" id="PF20493">
    <property type="entry name" value="WD-like_fungi"/>
    <property type="match status" value="1"/>
</dbReference>
<dbReference type="AlphaFoldDB" id="A0A2H3SK57"/>
<evidence type="ECO:0000256" key="1">
    <source>
        <dbReference type="SAM" id="SignalP"/>
    </source>
</evidence>
<feature type="chain" id="PRO_5013554542" description="WD-like domain-containing protein" evidence="1">
    <location>
        <begin position="18"/>
        <end position="268"/>
    </location>
</feature>
<sequence>MRFTASITLALSSLALAANLNYADSIHALSFGNVKTEGEAGGVVWLNVTGFATDKLPHIQQDLGVHTLDNVQALKTIAGLASVAAKQAKWGDLVYLYNVFAMNGHAPYAHASSSEMQEGLLSAVTKPDKSGVDSELIALYLKTSSSPLLVKAFESLHTTPVPSHTHKRWDKINCDSAHRAIASVCRSLVDNIHFNVSVKSGGPRNICQGGCCISWSANATFQIENLYPAANYCLSYCHTANISCEIWGVELKGTMVDQCLSNRANGCS</sequence>
<name>A0A2H3SK57_FUSOX</name>
<gene>
    <name evidence="3" type="ORF">FRV6_01079</name>
</gene>
<dbReference type="VEuPathDB" id="FungiDB:FOMG_07636"/>
<dbReference type="InterPro" id="IPR046925">
    <property type="entry name" value="WD-like_fungi"/>
</dbReference>